<keyword evidence="2" id="KW-1185">Reference proteome</keyword>
<evidence type="ECO:0000313" key="2">
    <source>
        <dbReference type="Proteomes" id="UP000198748"/>
    </source>
</evidence>
<dbReference type="EMBL" id="FNAN01000011">
    <property type="protein sequence ID" value="SDF58466.1"/>
    <property type="molecule type" value="Genomic_DNA"/>
</dbReference>
<protein>
    <submittedName>
        <fullName evidence="1">Uncharacterized protein</fullName>
    </submittedName>
</protein>
<dbReference type="AlphaFoldDB" id="A0A1G7MA11"/>
<gene>
    <name evidence="1" type="ORF">SAMN04487996_111200</name>
</gene>
<reference evidence="2" key="1">
    <citation type="submission" date="2016-10" db="EMBL/GenBank/DDBJ databases">
        <authorList>
            <person name="Varghese N."/>
            <person name="Submissions S."/>
        </authorList>
    </citation>
    <scope>NUCLEOTIDE SEQUENCE [LARGE SCALE GENOMIC DNA]</scope>
    <source>
        <strain evidence="2">DSM 25329</strain>
    </source>
</reference>
<accession>A0A1G7MA11</accession>
<evidence type="ECO:0000313" key="1">
    <source>
        <dbReference type="EMBL" id="SDF58466.1"/>
    </source>
</evidence>
<dbReference type="Proteomes" id="UP000198748">
    <property type="component" value="Unassembled WGS sequence"/>
</dbReference>
<proteinExistence type="predicted"/>
<name>A0A1G7MA11_9BACT</name>
<organism evidence="1 2">
    <name type="scientific">Dyadobacter soli</name>
    <dbReference type="NCBI Taxonomy" id="659014"/>
    <lineage>
        <taxon>Bacteria</taxon>
        <taxon>Pseudomonadati</taxon>
        <taxon>Bacteroidota</taxon>
        <taxon>Cytophagia</taxon>
        <taxon>Cytophagales</taxon>
        <taxon>Spirosomataceae</taxon>
        <taxon>Dyadobacter</taxon>
    </lineage>
</organism>
<sequence>MHLLLDLLSVLFLGITCFAVNHLVGGWKSRIRRRKVEIRVQSTKKRKRSLIEKELDYLLLQYNQGLLTEQQYHQMTNSLIDKLIELESPPVEV</sequence>